<name>A0ABS5ZRM7_9PROT</name>
<dbReference type="EMBL" id="JABELD010000076">
    <property type="protein sequence ID" value="MBU2739219.1"/>
    <property type="molecule type" value="Genomic_DNA"/>
</dbReference>
<keyword evidence="1" id="KW-0547">Nucleotide-binding</keyword>
<gene>
    <name evidence="1" type="ORF">HJG40_10570</name>
</gene>
<dbReference type="RefSeq" id="WP_215864148.1">
    <property type="nucleotide sequence ID" value="NZ_JABELD010000076.1"/>
</dbReference>
<dbReference type="Pfam" id="PF13589">
    <property type="entry name" value="HATPase_c_3"/>
    <property type="match status" value="1"/>
</dbReference>
<sequence length="518" mass="58148">MLPEQTKSGAITAVPIRPGVSVLSILRHLNYKIWFALAEFVDNAVQSYLSNKERLEALHGPAFRLKVNINVENTAPSRIIVRDNAAGIAQRDFPRAFRPAAVPPDRSGLSEFGMGMKSAACWFAPCWSVRTKALGEAVERMVRFDVAKIVRDQLEELEIDEMPSMPSAHFTEITLDDPYHLPASRTVGKIKDHLTDIYRVYVREGILELRLNSDPLEYMPPRILVAPYVRKPDNGSKEWRRDIRFDLGGGLSAHGFAGLMDPMNTNRSGFALFRRGRLIEGSGDEGYRPPFIFGQPGNFRWRRLFGELHIEGFEVSHTKDGFRWDENEQPFLELLREELDADELPLLRQADMYRVQATRNELAEAAQKAITRAVETMKATLPEALPSVASMQPVETPETPLQPEPSTLATRELPISFRDQKWLLRIELTSDPAQGDWLAVSDQPAQKDGVQVLEIRLSLAHPFMVSFAETDPEDVEALLRVAAGLALSEKLARGAGVKLAGTIRRNLNELLREALAKP</sequence>
<evidence type="ECO:0000313" key="2">
    <source>
        <dbReference type="Proteomes" id="UP001197028"/>
    </source>
</evidence>
<accession>A0ABS5ZRM7</accession>
<dbReference type="GO" id="GO:0005524">
    <property type="term" value="F:ATP binding"/>
    <property type="evidence" value="ECO:0007669"/>
    <property type="project" value="UniProtKB-KW"/>
</dbReference>
<keyword evidence="2" id="KW-1185">Reference proteome</keyword>
<organism evidence="1 2">
    <name type="scientific">Acidithiobacillus concretivorus</name>
    <dbReference type="NCBI Taxonomy" id="3063952"/>
    <lineage>
        <taxon>Bacteria</taxon>
        <taxon>Pseudomonadati</taxon>
        <taxon>Pseudomonadota</taxon>
        <taxon>Acidithiobacillia</taxon>
        <taxon>Acidithiobacillales</taxon>
        <taxon>Acidithiobacillaceae</taxon>
        <taxon>Acidithiobacillus</taxon>
    </lineage>
</organism>
<proteinExistence type="predicted"/>
<dbReference type="SUPFAM" id="SSF55874">
    <property type="entry name" value="ATPase domain of HSP90 chaperone/DNA topoisomerase II/histidine kinase"/>
    <property type="match status" value="1"/>
</dbReference>
<comment type="caution">
    <text evidence="1">The sequence shown here is derived from an EMBL/GenBank/DDBJ whole genome shotgun (WGS) entry which is preliminary data.</text>
</comment>
<dbReference type="Gene3D" id="3.30.565.10">
    <property type="entry name" value="Histidine kinase-like ATPase, C-terminal domain"/>
    <property type="match status" value="1"/>
</dbReference>
<evidence type="ECO:0000313" key="1">
    <source>
        <dbReference type="EMBL" id="MBU2739219.1"/>
    </source>
</evidence>
<keyword evidence="1" id="KW-0067">ATP-binding</keyword>
<dbReference type="InterPro" id="IPR036890">
    <property type="entry name" value="HATPase_C_sf"/>
</dbReference>
<protein>
    <submittedName>
        <fullName evidence="1">ATP-binding protein</fullName>
    </submittedName>
</protein>
<dbReference type="Proteomes" id="UP001197028">
    <property type="component" value="Unassembled WGS sequence"/>
</dbReference>
<reference evidence="1 2" key="1">
    <citation type="journal article" date="2021" name="ISME J.">
        <title>Genomic evolution of the class Acidithiobacillia: deep-branching Proteobacteria living in extreme acidic conditions.</title>
        <authorList>
            <person name="Moya-Beltran A."/>
            <person name="Beard S."/>
            <person name="Rojas-Villalobos C."/>
            <person name="Issotta F."/>
            <person name="Gallardo Y."/>
            <person name="Ulloa R."/>
            <person name="Giaveno A."/>
            <person name="Degli Esposti M."/>
            <person name="Johnson D.B."/>
            <person name="Quatrini R."/>
        </authorList>
    </citation>
    <scope>NUCLEOTIDE SEQUENCE [LARGE SCALE GENOMIC DNA]</scope>
    <source>
        <strain evidence="1 2">ATCC 19703</strain>
    </source>
</reference>